<organism evidence="4 5">
    <name type="scientific">Plenodomus tracheiphilus IPT5</name>
    <dbReference type="NCBI Taxonomy" id="1408161"/>
    <lineage>
        <taxon>Eukaryota</taxon>
        <taxon>Fungi</taxon>
        <taxon>Dikarya</taxon>
        <taxon>Ascomycota</taxon>
        <taxon>Pezizomycotina</taxon>
        <taxon>Dothideomycetes</taxon>
        <taxon>Pleosporomycetidae</taxon>
        <taxon>Pleosporales</taxon>
        <taxon>Pleosporineae</taxon>
        <taxon>Leptosphaeriaceae</taxon>
        <taxon>Plenodomus</taxon>
    </lineage>
</organism>
<proteinExistence type="predicted"/>
<feature type="chain" id="PRO_5025639187" description="Azaphilone pigments biosynthesis cluster protein L N-terminal domain-containing protein" evidence="2">
    <location>
        <begin position="20"/>
        <end position="415"/>
    </location>
</feature>
<dbReference type="InterPro" id="IPR031348">
    <property type="entry name" value="PigL_N"/>
</dbReference>
<sequence>MADPLSITASILAIATAAAQSVKSLNDTVSRYKGRDRTLQRLQDELRDVSNILDSLKEAVQAEASISALLQGPVGRCSKVCQEFEQSMLSFKEKSKTGIRDWAKLEFMRGDINEFIDTISGYKATIAVGLGIITIRAAKVSREALKDYNEMIQNTVHDLNIHLQRVDERLEGFSSPNSSTSSINLDDEREVTKQCLRICENAKEFLESTRKSTVLEVHNPTDTEGQHHDDFEAQLLTRQAFDTNRDSFANIIGQLRNRLESSILANNPEDDKERSRLLDDINASRQCLELCKVASEASSQKIYRVGEVIADGNSDQVVANTLADLFDVKKAISKDRSAQLVGSMSGADLRFLAEKRYESRFGAFSPESESGIRPTPIIRTEQETKSNPRQTTPVSHPQSRPKLEKPSSNEIRKRN</sequence>
<accession>A0A6A7B7B9</accession>
<evidence type="ECO:0000313" key="4">
    <source>
        <dbReference type="EMBL" id="KAF2851223.1"/>
    </source>
</evidence>
<evidence type="ECO:0000256" key="1">
    <source>
        <dbReference type="SAM" id="MobiDB-lite"/>
    </source>
</evidence>
<feature type="compositionally biased region" description="Basic and acidic residues" evidence="1">
    <location>
        <begin position="401"/>
        <end position="415"/>
    </location>
</feature>
<feature type="compositionally biased region" description="Polar residues" evidence="1">
    <location>
        <begin position="387"/>
        <end position="398"/>
    </location>
</feature>
<name>A0A6A7B7B9_9PLEO</name>
<keyword evidence="2" id="KW-0732">Signal</keyword>
<dbReference type="OrthoDB" id="432483at2759"/>
<dbReference type="AlphaFoldDB" id="A0A6A7B7B9"/>
<dbReference type="Pfam" id="PF17111">
    <property type="entry name" value="PigL_N"/>
    <property type="match status" value="1"/>
</dbReference>
<evidence type="ECO:0000313" key="5">
    <source>
        <dbReference type="Proteomes" id="UP000799423"/>
    </source>
</evidence>
<evidence type="ECO:0000259" key="3">
    <source>
        <dbReference type="Pfam" id="PF17111"/>
    </source>
</evidence>
<protein>
    <recommendedName>
        <fullName evidence="3">Azaphilone pigments biosynthesis cluster protein L N-terminal domain-containing protein</fullName>
    </recommendedName>
</protein>
<evidence type="ECO:0000256" key="2">
    <source>
        <dbReference type="SAM" id="SignalP"/>
    </source>
</evidence>
<keyword evidence="5" id="KW-1185">Reference proteome</keyword>
<feature type="signal peptide" evidence="2">
    <location>
        <begin position="1"/>
        <end position="19"/>
    </location>
</feature>
<dbReference type="Proteomes" id="UP000799423">
    <property type="component" value="Unassembled WGS sequence"/>
</dbReference>
<dbReference type="EMBL" id="MU006303">
    <property type="protein sequence ID" value="KAF2851223.1"/>
    <property type="molecule type" value="Genomic_DNA"/>
</dbReference>
<feature type="region of interest" description="Disordered" evidence="1">
    <location>
        <begin position="364"/>
        <end position="415"/>
    </location>
</feature>
<feature type="domain" description="Azaphilone pigments biosynthesis cluster protein L N-terminal" evidence="3">
    <location>
        <begin position="2"/>
        <end position="200"/>
    </location>
</feature>
<feature type="non-terminal residue" evidence="4">
    <location>
        <position position="415"/>
    </location>
</feature>
<gene>
    <name evidence="4" type="ORF">T440DRAFT_467949</name>
</gene>
<reference evidence="4" key="1">
    <citation type="submission" date="2020-01" db="EMBL/GenBank/DDBJ databases">
        <authorList>
            <consortium name="DOE Joint Genome Institute"/>
            <person name="Haridas S."/>
            <person name="Albert R."/>
            <person name="Binder M."/>
            <person name="Bloem J."/>
            <person name="Labutti K."/>
            <person name="Salamov A."/>
            <person name="Andreopoulos B."/>
            <person name="Baker S.E."/>
            <person name="Barry K."/>
            <person name="Bills G."/>
            <person name="Bluhm B.H."/>
            <person name="Cannon C."/>
            <person name="Castanera R."/>
            <person name="Culley D.E."/>
            <person name="Daum C."/>
            <person name="Ezra D."/>
            <person name="Gonzalez J.B."/>
            <person name="Henrissat B."/>
            <person name="Kuo A."/>
            <person name="Liang C."/>
            <person name="Lipzen A."/>
            <person name="Lutzoni F."/>
            <person name="Magnuson J."/>
            <person name="Mondo S."/>
            <person name="Nolan M."/>
            <person name="Ohm R."/>
            <person name="Pangilinan J."/>
            <person name="Park H.-J."/>
            <person name="Ramirez L."/>
            <person name="Alfaro M."/>
            <person name="Sun H."/>
            <person name="Tritt A."/>
            <person name="Yoshinaga Y."/>
            <person name="Zwiers L.-H."/>
            <person name="Turgeon B.G."/>
            <person name="Goodwin S.B."/>
            <person name="Spatafora J.W."/>
            <person name="Crous P.W."/>
            <person name="Grigoriev I.V."/>
        </authorList>
    </citation>
    <scope>NUCLEOTIDE SEQUENCE</scope>
    <source>
        <strain evidence="4">IPT5</strain>
    </source>
</reference>